<accession>A0A4Y6PTZ6</accession>
<dbReference type="InterPro" id="IPR029044">
    <property type="entry name" value="Nucleotide-diphossugar_trans"/>
</dbReference>
<accession>A0A5B8Y5K5</accession>
<evidence type="ECO:0000256" key="2">
    <source>
        <dbReference type="ARBA" id="ARBA00022676"/>
    </source>
</evidence>
<keyword evidence="3 5" id="KW-0808">Transferase</keyword>
<reference evidence="5 6" key="1">
    <citation type="submission" date="2019-06" db="EMBL/GenBank/DDBJ databases">
        <title>Persicimonas caeni gen. nov., sp. nov., a predatory bacterium isolated from solar saltern.</title>
        <authorList>
            <person name="Wang S."/>
        </authorList>
    </citation>
    <scope>NUCLEOTIDE SEQUENCE [LARGE SCALE GENOMIC DNA]</scope>
    <source>
        <strain evidence="5 6">YN101</strain>
    </source>
</reference>
<evidence type="ECO:0000259" key="4">
    <source>
        <dbReference type="Pfam" id="PF00535"/>
    </source>
</evidence>
<dbReference type="InterPro" id="IPR050834">
    <property type="entry name" value="Glycosyltransf_2"/>
</dbReference>
<dbReference type="OrthoDB" id="5291101at2"/>
<evidence type="ECO:0000256" key="1">
    <source>
        <dbReference type="ARBA" id="ARBA00006739"/>
    </source>
</evidence>
<organism evidence="5 6">
    <name type="scientific">Persicimonas caeni</name>
    <dbReference type="NCBI Taxonomy" id="2292766"/>
    <lineage>
        <taxon>Bacteria</taxon>
        <taxon>Deltaproteobacteria</taxon>
        <taxon>Bradymonadales</taxon>
        <taxon>Bradymonadaceae</taxon>
        <taxon>Persicimonas</taxon>
    </lineage>
</organism>
<evidence type="ECO:0000313" key="6">
    <source>
        <dbReference type="Proteomes" id="UP000315995"/>
    </source>
</evidence>
<dbReference type="EMBL" id="CP041186">
    <property type="protein sequence ID" value="QDG51713.1"/>
    <property type="molecule type" value="Genomic_DNA"/>
</dbReference>
<dbReference type="PANTHER" id="PTHR43685">
    <property type="entry name" value="GLYCOSYLTRANSFERASE"/>
    <property type="match status" value="1"/>
</dbReference>
<dbReference type="SUPFAM" id="SSF53448">
    <property type="entry name" value="Nucleotide-diphospho-sugar transferases"/>
    <property type="match status" value="1"/>
</dbReference>
<dbReference type="PANTHER" id="PTHR43685:SF5">
    <property type="entry name" value="GLYCOSYLTRANSFERASE EPSE-RELATED"/>
    <property type="match status" value="1"/>
</dbReference>
<protein>
    <submittedName>
        <fullName evidence="5">Glycosyltransferase family 2 protein</fullName>
    </submittedName>
</protein>
<dbReference type="InterPro" id="IPR001173">
    <property type="entry name" value="Glyco_trans_2-like"/>
</dbReference>
<name>A0A4Y6PTZ6_PERCE</name>
<feature type="domain" description="Glycosyltransferase 2-like" evidence="4">
    <location>
        <begin position="5"/>
        <end position="144"/>
    </location>
</feature>
<dbReference type="Proteomes" id="UP000315995">
    <property type="component" value="Chromosome"/>
</dbReference>
<dbReference type="Pfam" id="PF00535">
    <property type="entry name" value="Glycos_transf_2"/>
    <property type="match status" value="1"/>
</dbReference>
<keyword evidence="2" id="KW-0328">Glycosyltransferase</keyword>
<dbReference type="CDD" id="cd00761">
    <property type="entry name" value="Glyco_tranf_GTA_type"/>
    <property type="match status" value="1"/>
</dbReference>
<evidence type="ECO:0000256" key="3">
    <source>
        <dbReference type="ARBA" id="ARBA00022679"/>
    </source>
</evidence>
<dbReference type="AlphaFoldDB" id="A0A4Y6PTZ6"/>
<evidence type="ECO:0000313" key="5">
    <source>
        <dbReference type="EMBL" id="QDG51713.1"/>
    </source>
</evidence>
<keyword evidence="6" id="KW-1185">Reference proteome</keyword>
<dbReference type="Gene3D" id="3.90.550.10">
    <property type="entry name" value="Spore Coat Polysaccharide Biosynthesis Protein SpsA, Chain A"/>
    <property type="match status" value="1"/>
</dbReference>
<gene>
    <name evidence="5" type="ORF">FIV42_13440</name>
</gene>
<dbReference type="RefSeq" id="WP_141198193.1">
    <property type="nucleotide sequence ID" value="NZ_CP041186.1"/>
</dbReference>
<sequence length="309" mass="34804">MSEVSVVIPSRNRPKLLNQVLASYVGQPKVREILIVDDGSSRSVESALKGRWRDDERVRILRLPRSLGAAAARNAGINEATAPFVFFGEDDAVLDDGHIGGLLAERERLGVEVICGRLIQQQSNETFEQARRRVEGTHEALYNRRIISVTTASVREPVEVPFAHCLFLAPTDLVKEHLFSTHYGGPSFMREDAELQLRLRKSGYPLYVTPAATVFHLAKKKGAGAGTRDYSSVLAQLGSITANLAMLIDEYFEELRPFFPGMNKRQMLTRACRGHLYLGLKNWMRASSPLIDRSAEWWNRARWILQRSN</sequence>
<comment type="similarity">
    <text evidence="1">Belongs to the glycosyltransferase 2 family.</text>
</comment>
<proteinExistence type="inferred from homology"/>
<dbReference type="GO" id="GO:0016757">
    <property type="term" value="F:glycosyltransferase activity"/>
    <property type="evidence" value="ECO:0007669"/>
    <property type="project" value="UniProtKB-KW"/>
</dbReference>